<evidence type="ECO:0000313" key="17">
    <source>
        <dbReference type="EMBL" id="CAD7625257.1"/>
    </source>
</evidence>
<evidence type="ECO:0000256" key="9">
    <source>
        <dbReference type="ARBA" id="ARBA00023002"/>
    </source>
</evidence>
<keyword evidence="5 14" id="KW-0349">Heme</keyword>
<evidence type="ECO:0000256" key="7">
    <source>
        <dbReference type="ARBA" id="ARBA00022824"/>
    </source>
</evidence>
<keyword evidence="6 14" id="KW-0479">Metal-binding</keyword>
<keyword evidence="18" id="KW-1185">Reference proteome</keyword>
<reference evidence="17" key="1">
    <citation type="submission" date="2020-11" db="EMBL/GenBank/DDBJ databases">
        <authorList>
            <person name="Tran Van P."/>
        </authorList>
    </citation>
    <scope>NUCLEOTIDE SEQUENCE</scope>
</reference>
<dbReference type="CDD" id="cd11055">
    <property type="entry name" value="CYP3A-like"/>
    <property type="match status" value="1"/>
</dbReference>
<comment type="function">
    <text evidence="13">Cytochromes P450 are a group of heme-thiolate monooxygenases. They oxidize a variety of structurally unrelated compounds, including steroids, fatty acids, and xenobiotics.</text>
</comment>
<gene>
    <name evidence="17" type="ORF">OSB1V03_LOCUS5692</name>
</gene>
<dbReference type="FunFam" id="1.10.630.10:FF:000042">
    <property type="entry name" value="Cytochrome P450"/>
    <property type="match status" value="1"/>
</dbReference>
<dbReference type="InterPro" id="IPR050705">
    <property type="entry name" value="Cytochrome_P450_3A"/>
</dbReference>
<feature type="binding site" description="axial binding residue" evidence="14">
    <location>
        <position position="454"/>
    </location>
    <ligand>
        <name>heme</name>
        <dbReference type="ChEBI" id="CHEBI:30413"/>
    </ligand>
    <ligandPart>
        <name>Fe</name>
        <dbReference type="ChEBI" id="CHEBI:18248"/>
    </ligandPart>
</feature>
<evidence type="ECO:0000256" key="2">
    <source>
        <dbReference type="ARBA" id="ARBA00004174"/>
    </source>
</evidence>
<keyword evidence="8" id="KW-0492">Microsome</keyword>
<evidence type="ECO:0000256" key="12">
    <source>
        <dbReference type="ARBA" id="ARBA00023136"/>
    </source>
</evidence>
<keyword evidence="16" id="KW-0732">Signal</keyword>
<dbReference type="InterPro" id="IPR002401">
    <property type="entry name" value="Cyt_P450_E_grp-I"/>
</dbReference>
<keyword evidence="10 14" id="KW-0408">Iron</keyword>
<keyword evidence="7" id="KW-0256">Endoplasmic reticulum</keyword>
<proteinExistence type="inferred from homology"/>
<dbReference type="InterPro" id="IPR001128">
    <property type="entry name" value="Cyt_P450"/>
</dbReference>
<evidence type="ECO:0000256" key="6">
    <source>
        <dbReference type="ARBA" id="ARBA00022723"/>
    </source>
</evidence>
<dbReference type="SUPFAM" id="SSF48264">
    <property type="entry name" value="Cytochrome P450"/>
    <property type="match status" value="1"/>
</dbReference>
<feature type="signal peptide" evidence="16">
    <location>
        <begin position="1"/>
        <end position="24"/>
    </location>
</feature>
<dbReference type="PRINTS" id="PR00463">
    <property type="entry name" value="EP450I"/>
</dbReference>
<comment type="subcellular location">
    <subcellularLocation>
        <location evidence="3">Endoplasmic reticulum membrane</location>
        <topology evidence="3">Peripheral membrane protein</topology>
    </subcellularLocation>
    <subcellularLocation>
        <location evidence="2">Microsome membrane</location>
        <topology evidence="2">Peripheral membrane protein</topology>
    </subcellularLocation>
</comment>
<evidence type="ECO:0000256" key="4">
    <source>
        <dbReference type="ARBA" id="ARBA00010617"/>
    </source>
</evidence>
<dbReference type="EMBL" id="CAJPIZ010002915">
    <property type="protein sequence ID" value="CAG2105687.1"/>
    <property type="molecule type" value="Genomic_DNA"/>
</dbReference>
<dbReference type="Pfam" id="PF00067">
    <property type="entry name" value="p450"/>
    <property type="match status" value="1"/>
</dbReference>
<evidence type="ECO:0000256" key="11">
    <source>
        <dbReference type="ARBA" id="ARBA00023033"/>
    </source>
</evidence>
<keyword evidence="12" id="KW-0472">Membrane</keyword>
<dbReference type="EMBL" id="OC857490">
    <property type="protein sequence ID" value="CAD7625257.1"/>
    <property type="molecule type" value="Genomic_DNA"/>
</dbReference>
<evidence type="ECO:0000256" key="1">
    <source>
        <dbReference type="ARBA" id="ARBA00001971"/>
    </source>
</evidence>
<dbReference type="AlphaFoldDB" id="A0A7R9KL75"/>
<dbReference type="PROSITE" id="PS00086">
    <property type="entry name" value="CYTOCHROME_P450"/>
    <property type="match status" value="1"/>
</dbReference>
<evidence type="ECO:0000313" key="18">
    <source>
        <dbReference type="Proteomes" id="UP000759131"/>
    </source>
</evidence>
<dbReference type="GO" id="GO:0008395">
    <property type="term" value="F:steroid hydroxylase activity"/>
    <property type="evidence" value="ECO:0007669"/>
    <property type="project" value="TreeGrafter"/>
</dbReference>
<comment type="similarity">
    <text evidence="4 15">Belongs to the cytochrome P450 family.</text>
</comment>
<evidence type="ECO:0000256" key="15">
    <source>
        <dbReference type="RuleBase" id="RU000461"/>
    </source>
</evidence>
<evidence type="ECO:0000256" key="13">
    <source>
        <dbReference type="ARBA" id="ARBA00043906"/>
    </source>
</evidence>
<evidence type="ECO:0000256" key="3">
    <source>
        <dbReference type="ARBA" id="ARBA00004406"/>
    </source>
</evidence>
<dbReference type="GO" id="GO:0020037">
    <property type="term" value="F:heme binding"/>
    <property type="evidence" value="ECO:0007669"/>
    <property type="project" value="InterPro"/>
</dbReference>
<keyword evidence="9 15" id="KW-0560">Oxidoreductase</keyword>
<dbReference type="PANTHER" id="PTHR24302:SF15">
    <property type="entry name" value="FATTY-ACID PEROXYGENASE"/>
    <property type="match status" value="1"/>
</dbReference>
<dbReference type="GO" id="GO:0005506">
    <property type="term" value="F:iron ion binding"/>
    <property type="evidence" value="ECO:0007669"/>
    <property type="project" value="InterPro"/>
</dbReference>
<dbReference type="Proteomes" id="UP000759131">
    <property type="component" value="Unassembled WGS sequence"/>
</dbReference>
<organism evidence="17">
    <name type="scientific">Medioppia subpectinata</name>
    <dbReference type="NCBI Taxonomy" id="1979941"/>
    <lineage>
        <taxon>Eukaryota</taxon>
        <taxon>Metazoa</taxon>
        <taxon>Ecdysozoa</taxon>
        <taxon>Arthropoda</taxon>
        <taxon>Chelicerata</taxon>
        <taxon>Arachnida</taxon>
        <taxon>Acari</taxon>
        <taxon>Acariformes</taxon>
        <taxon>Sarcoptiformes</taxon>
        <taxon>Oribatida</taxon>
        <taxon>Brachypylina</taxon>
        <taxon>Oppioidea</taxon>
        <taxon>Oppiidae</taxon>
        <taxon>Medioppia</taxon>
    </lineage>
</organism>
<dbReference type="Gene3D" id="1.10.630.10">
    <property type="entry name" value="Cytochrome P450"/>
    <property type="match status" value="1"/>
</dbReference>
<evidence type="ECO:0000256" key="14">
    <source>
        <dbReference type="PIRSR" id="PIRSR602401-1"/>
    </source>
</evidence>
<dbReference type="GO" id="GO:0016705">
    <property type="term" value="F:oxidoreductase activity, acting on paired donors, with incorporation or reduction of molecular oxygen"/>
    <property type="evidence" value="ECO:0007669"/>
    <property type="project" value="InterPro"/>
</dbReference>
<name>A0A7R9KL75_9ACAR</name>
<evidence type="ECO:0000256" key="8">
    <source>
        <dbReference type="ARBA" id="ARBA00022848"/>
    </source>
</evidence>
<feature type="chain" id="PRO_5036210962" description="Cytochrome P450" evidence="16">
    <location>
        <begin position="25"/>
        <end position="527"/>
    </location>
</feature>
<dbReference type="InterPro" id="IPR036396">
    <property type="entry name" value="Cyt_P450_sf"/>
</dbReference>
<sequence>MKWSIIINTCLLATVLLIYRYVCSQCTYWDTQGVKTVYVGLFTRVTKQWHEWQHELYKRNGKIFGIYEIAKPVLYLSDLELIRDVLVKDFHIFNNRRDFSTGAEPLLDNMVSVVRDEQWKKIRSIMSPTFSTGKLKKMMPLIVECRNSLIDNLDKIAKTDGQTDMKRLLGAYAMEVVIQVAFGTKVDAMFDENNPIIENARKIFGKNFNPQLILVLFAPKLAKILKITPFDSKVMHFFKDLTLNIIEERKKNKDSVKRVDFLQLMLDSMENKITLESEDNKDNDHEKYKEIQATDDIDKTLTHDELVAQCVLFFLAGYETSATTMALCLYQIARHPEVQQKLYLESRKYFDEYKGVDYEELNSLKYLNAVIMETQRLLPAAVFLERVPNQDYELRGTGITIKKDHIVHIPLYSIQRDPEYFADPEEFKPERFLAENISHHPYAYLPFGAGPRNCIGMRLAQMEIRLGLISLVNRYRFYPTPKRLEFFGAGGGMIPKAVDIKMERRLIGVTLLIYITDNLMKDSNHLD</sequence>
<protein>
    <recommendedName>
        <fullName evidence="19">Cytochrome P450</fullName>
    </recommendedName>
</protein>
<comment type="cofactor">
    <cofactor evidence="1 14">
        <name>heme</name>
        <dbReference type="ChEBI" id="CHEBI:30413"/>
    </cofactor>
</comment>
<keyword evidence="11 15" id="KW-0503">Monooxygenase</keyword>
<dbReference type="GO" id="GO:0005789">
    <property type="term" value="C:endoplasmic reticulum membrane"/>
    <property type="evidence" value="ECO:0007669"/>
    <property type="project" value="UniProtKB-SubCell"/>
</dbReference>
<dbReference type="PANTHER" id="PTHR24302">
    <property type="entry name" value="CYTOCHROME P450 FAMILY 3"/>
    <property type="match status" value="1"/>
</dbReference>
<accession>A0A7R9KL75</accession>
<evidence type="ECO:0000256" key="10">
    <source>
        <dbReference type="ARBA" id="ARBA00023004"/>
    </source>
</evidence>
<dbReference type="OrthoDB" id="6428965at2759"/>
<evidence type="ECO:0008006" key="19">
    <source>
        <dbReference type="Google" id="ProtNLM"/>
    </source>
</evidence>
<evidence type="ECO:0000256" key="16">
    <source>
        <dbReference type="SAM" id="SignalP"/>
    </source>
</evidence>
<evidence type="ECO:0000256" key="5">
    <source>
        <dbReference type="ARBA" id="ARBA00022617"/>
    </source>
</evidence>
<dbReference type="PRINTS" id="PR00385">
    <property type="entry name" value="P450"/>
</dbReference>
<dbReference type="InterPro" id="IPR017972">
    <property type="entry name" value="Cyt_P450_CS"/>
</dbReference>